<dbReference type="SUPFAM" id="SSF82171">
    <property type="entry name" value="DPP6 N-terminal domain-like"/>
    <property type="match status" value="1"/>
</dbReference>
<name>A0A5M3W8L6_9ACTN</name>
<dbReference type="EMBL" id="BLAD01000100">
    <property type="protein sequence ID" value="GES05417.1"/>
    <property type="molecule type" value="Genomic_DNA"/>
</dbReference>
<organism evidence="2 3">
    <name type="scientific">Acrocarpospora corrugata</name>
    <dbReference type="NCBI Taxonomy" id="35763"/>
    <lineage>
        <taxon>Bacteria</taxon>
        <taxon>Bacillati</taxon>
        <taxon>Actinomycetota</taxon>
        <taxon>Actinomycetes</taxon>
        <taxon>Streptosporangiales</taxon>
        <taxon>Streptosporangiaceae</taxon>
        <taxon>Acrocarpospora</taxon>
    </lineage>
</organism>
<gene>
    <name evidence="2" type="ORF">Acor_74850</name>
</gene>
<proteinExistence type="predicted"/>
<reference evidence="2 3" key="1">
    <citation type="submission" date="2019-10" db="EMBL/GenBank/DDBJ databases">
        <title>Whole genome shotgun sequence of Acrocarpospora corrugata NBRC 13972.</title>
        <authorList>
            <person name="Ichikawa N."/>
            <person name="Kimura A."/>
            <person name="Kitahashi Y."/>
            <person name="Komaki H."/>
            <person name="Oguchi A."/>
        </authorList>
    </citation>
    <scope>NUCLEOTIDE SEQUENCE [LARGE SCALE GENOMIC DNA]</scope>
    <source>
        <strain evidence="2 3">NBRC 13972</strain>
    </source>
</reference>
<dbReference type="Proteomes" id="UP000334990">
    <property type="component" value="Unassembled WGS sequence"/>
</dbReference>
<protein>
    <submittedName>
        <fullName evidence="2">Uncharacterized protein</fullName>
    </submittedName>
</protein>
<dbReference type="OrthoDB" id="3509274at2"/>
<keyword evidence="1" id="KW-0812">Transmembrane</keyword>
<comment type="caution">
    <text evidence="2">The sequence shown here is derived from an EMBL/GenBank/DDBJ whole genome shotgun (WGS) entry which is preliminary data.</text>
</comment>
<keyword evidence="1" id="KW-0472">Membrane</keyword>
<sequence>MNDIIDRLRDATRATGETIDTIRPLELEAGRSRMNWVVPVAAAAAVTVAIAGGSMFVAGGGLDLAAAPAVPPKFLVDSRAGVVVRAVAGGAETDRLADPAEGEQFTAIQAAHDNRTFYLASTTQRCGSNLYKFSLDDNGKIVGFGTAPIAPPAGHQVVSLAVSGDGAKLAYGLQPCVPSEVGGKLVVADTVTGESKTWKSPEGYGVLDLSLNADGSRVAFRRSPPSIAFVAEAPMVVPSGSAIPTPYATISIDPGQIQPLPMPSAGASGPYNTIAPVPADTLPWTMTPPPGVQVVPPEPTATVTLPPAAAVASPMPTITETFVPAPDVTATAVIPPLPTPIPSWDGIVQSFPSGLSSCRYMTLPRTSTQYMCADPPIVQVIDTNDPGTNLDQGNTVVLPNAYEGLSGGLFGLQLSPDGSQLISALGFSGLEMVDGVIRQKSGESGIVAFSAENGQPEEVLYRTAGNSLAMLLDLDGTGENPLIQQGDDIGGIMDGEFRPLIKGDANLIPKFGTELAW</sequence>
<dbReference type="RefSeq" id="WP_155341426.1">
    <property type="nucleotide sequence ID" value="NZ_BAAABN010000026.1"/>
</dbReference>
<dbReference type="AlphaFoldDB" id="A0A5M3W8L6"/>
<keyword evidence="3" id="KW-1185">Reference proteome</keyword>
<evidence type="ECO:0000313" key="2">
    <source>
        <dbReference type="EMBL" id="GES05417.1"/>
    </source>
</evidence>
<feature type="transmembrane region" description="Helical" evidence="1">
    <location>
        <begin position="36"/>
        <end position="58"/>
    </location>
</feature>
<evidence type="ECO:0000256" key="1">
    <source>
        <dbReference type="SAM" id="Phobius"/>
    </source>
</evidence>
<keyword evidence="1" id="KW-1133">Transmembrane helix</keyword>
<accession>A0A5M3W8L6</accession>
<evidence type="ECO:0000313" key="3">
    <source>
        <dbReference type="Proteomes" id="UP000334990"/>
    </source>
</evidence>